<protein>
    <recommendedName>
        <fullName evidence="4">ATP-binding protein</fullName>
    </recommendedName>
</protein>
<dbReference type="RefSeq" id="WP_030352258.1">
    <property type="nucleotide sequence ID" value="NZ_AZSP01000033.1"/>
</dbReference>
<dbReference type="AlphaFoldDB" id="A0A2T7TDS8"/>
<accession>A0A2T7TDS8</accession>
<reference evidence="2 3" key="1">
    <citation type="submission" date="2013-12" db="EMBL/GenBank/DDBJ databases">
        <title>Annotated genome of Streptomyces scopuliridis.</title>
        <authorList>
            <person name="Olson J.B."/>
        </authorList>
    </citation>
    <scope>NUCLEOTIDE SEQUENCE [LARGE SCALE GENOMIC DNA]</scope>
    <source>
        <strain evidence="2 3">RB72</strain>
    </source>
</reference>
<keyword evidence="1" id="KW-0732">Signal</keyword>
<dbReference type="EMBL" id="AZSP01000033">
    <property type="protein sequence ID" value="PVE13309.1"/>
    <property type="molecule type" value="Genomic_DNA"/>
</dbReference>
<dbReference type="STRING" id="1440053.GCA_000718095_03183"/>
<organism evidence="2 3">
    <name type="scientific">Streptomyces scopuliridis RB72</name>
    <dbReference type="NCBI Taxonomy" id="1440053"/>
    <lineage>
        <taxon>Bacteria</taxon>
        <taxon>Bacillati</taxon>
        <taxon>Actinomycetota</taxon>
        <taxon>Actinomycetes</taxon>
        <taxon>Kitasatosporales</taxon>
        <taxon>Streptomycetaceae</taxon>
        <taxon>Streptomyces</taxon>
    </lineage>
</organism>
<evidence type="ECO:0000313" key="3">
    <source>
        <dbReference type="Proteomes" id="UP000245992"/>
    </source>
</evidence>
<proteinExistence type="predicted"/>
<sequence>MNAYRFLTAAAAGSALLAAVAPAAQAVEFGSTLSSTAQTAAALGTKAEPVVEGVLGDKVDKKVGAVKGAVKAGADAVKAGNDLIS</sequence>
<name>A0A2T7TDS8_9ACTN</name>
<feature type="signal peptide" evidence="1">
    <location>
        <begin position="1"/>
        <end position="26"/>
    </location>
</feature>
<evidence type="ECO:0000256" key="1">
    <source>
        <dbReference type="SAM" id="SignalP"/>
    </source>
</evidence>
<feature type="chain" id="PRO_5015582560" description="ATP-binding protein" evidence="1">
    <location>
        <begin position="27"/>
        <end position="85"/>
    </location>
</feature>
<dbReference type="Proteomes" id="UP000245992">
    <property type="component" value="Unassembled WGS sequence"/>
</dbReference>
<gene>
    <name evidence="2" type="ORF">Y717_19940</name>
</gene>
<comment type="caution">
    <text evidence="2">The sequence shown here is derived from an EMBL/GenBank/DDBJ whole genome shotgun (WGS) entry which is preliminary data.</text>
</comment>
<evidence type="ECO:0000313" key="2">
    <source>
        <dbReference type="EMBL" id="PVE13309.1"/>
    </source>
</evidence>
<evidence type="ECO:0008006" key="4">
    <source>
        <dbReference type="Google" id="ProtNLM"/>
    </source>
</evidence>
<keyword evidence="3" id="KW-1185">Reference proteome</keyword>